<evidence type="ECO:0008006" key="3">
    <source>
        <dbReference type="Google" id="ProtNLM"/>
    </source>
</evidence>
<reference evidence="1 2" key="1">
    <citation type="submission" date="2015-11" db="EMBL/GenBank/DDBJ databases">
        <authorList>
            <person name="Lin W."/>
        </authorList>
    </citation>
    <scope>NUCLEOTIDE SEQUENCE [LARGE SCALE GENOMIC DNA]</scope>
    <source>
        <strain evidence="1 2">HCH-1</strain>
    </source>
</reference>
<gene>
    <name evidence="1" type="ORF">ASN18_2651</name>
</gene>
<dbReference type="Proteomes" id="UP000060487">
    <property type="component" value="Unassembled WGS sequence"/>
</dbReference>
<sequence length="139" mass="15194">MYCAISDIQAVITDEELINLSDDEDTGAINTARVEAVIAQADSTIDVYIGVRYSVPLSQAPEAVKTISVSIALYRLYERSGLAIPEKRKNAYEYALSLLKDIARGTATLGIDEVKPIANAGSNKPANDRVFTRKNMRDL</sequence>
<keyword evidence="2" id="KW-1185">Reference proteome</keyword>
<accession>A0ABR5SCG4</accession>
<proteinExistence type="predicted"/>
<dbReference type="InterPro" id="IPR009752">
    <property type="entry name" value="Phage_Mu_GpJ"/>
</dbReference>
<dbReference type="RefSeq" id="WP_085053273.1">
    <property type="nucleotide sequence ID" value="NZ_LNQR01000101.1"/>
</dbReference>
<evidence type="ECO:0000313" key="1">
    <source>
        <dbReference type="EMBL" id="KWT81145.1"/>
    </source>
</evidence>
<name>A0ABR5SCG4_9BACT</name>
<protein>
    <recommendedName>
        <fullName evidence="3">DUF1320 domain-containing protein</fullName>
    </recommendedName>
</protein>
<evidence type="ECO:0000313" key="2">
    <source>
        <dbReference type="Proteomes" id="UP000060487"/>
    </source>
</evidence>
<dbReference type="Pfam" id="PF07030">
    <property type="entry name" value="Phage_Mu_Gp36"/>
    <property type="match status" value="1"/>
</dbReference>
<comment type="caution">
    <text evidence="1">The sequence shown here is derived from an EMBL/GenBank/DDBJ whole genome shotgun (WGS) entry which is preliminary data.</text>
</comment>
<organism evidence="1 2">
    <name type="scientific">Candidatus Magnetominusculus xianensis</name>
    <dbReference type="NCBI Taxonomy" id="1748249"/>
    <lineage>
        <taxon>Bacteria</taxon>
        <taxon>Pseudomonadati</taxon>
        <taxon>Nitrospirota</taxon>
        <taxon>Nitrospiria</taxon>
        <taxon>Nitrospirales</taxon>
        <taxon>Nitrospiraceae</taxon>
        <taxon>Candidatus Magnetominusculus</taxon>
    </lineage>
</organism>
<dbReference type="EMBL" id="LNQR01000101">
    <property type="protein sequence ID" value="KWT81145.1"/>
    <property type="molecule type" value="Genomic_DNA"/>
</dbReference>